<evidence type="ECO:0000313" key="2">
    <source>
        <dbReference type="EMBL" id="NYA69563.1"/>
    </source>
</evidence>
<dbReference type="RefSeq" id="WP_176004386.1">
    <property type="nucleotide sequence ID" value="NZ_JABWMI010000002.1"/>
</dbReference>
<feature type="signal peptide" evidence="1">
    <location>
        <begin position="1"/>
        <end position="23"/>
    </location>
</feature>
<protein>
    <submittedName>
        <fullName evidence="2">DUF1223 domain-containing protein</fullName>
    </submittedName>
</protein>
<dbReference type="InterPro" id="IPR036249">
    <property type="entry name" value="Thioredoxin-like_sf"/>
</dbReference>
<feature type="chain" id="PRO_5030597851" evidence="1">
    <location>
        <begin position="24"/>
        <end position="262"/>
    </location>
</feature>
<gene>
    <name evidence="2" type="ORF">HZF10_01430</name>
</gene>
<organism evidence="2 3">
    <name type="scientific">Flavobacterium agri</name>
    <dbReference type="NCBI Taxonomy" id="2743471"/>
    <lineage>
        <taxon>Bacteria</taxon>
        <taxon>Pseudomonadati</taxon>
        <taxon>Bacteroidota</taxon>
        <taxon>Flavobacteriia</taxon>
        <taxon>Flavobacteriales</taxon>
        <taxon>Flavobacteriaceae</taxon>
        <taxon>Flavobacterium</taxon>
    </lineage>
</organism>
<evidence type="ECO:0000256" key="1">
    <source>
        <dbReference type="SAM" id="SignalP"/>
    </source>
</evidence>
<comment type="caution">
    <text evidence="2">The sequence shown here is derived from an EMBL/GenBank/DDBJ whole genome shotgun (WGS) entry which is preliminary data.</text>
</comment>
<dbReference type="Gene3D" id="3.40.30.10">
    <property type="entry name" value="Glutaredoxin"/>
    <property type="match status" value="1"/>
</dbReference>
<accession>A0A7Y8XZ69</accession>
<dbReference type="PANTHER" id="PTHR36057">
    <property type="match status" value="1"/>
</dbReference>
<sequence length="262" mass="29384">MKPIKIFAICAGIALLASSLAFVTDDTGNKAIEPQPIVANGDGFAVLELFTSEGCSSCPPADKLLGRIQQQYKDKPVYVLAYHVDYWDRLGWKDQFSSLEFTNRQYAYTQSLKSEMYTPQVVLNGKSEFVGSNAKVADESLEAATKGTPKAKFDVQARTEAGNIHFDYTFDRYENDGILRMAIVQKHAVSQVKRGENEGRTLDHWQIVRKLHTFRLNPYGKGSNQFKIPQGFNTKDWEIIGMVQNEKDGKIIAATRASFAKQ</sequence>
<dbReference type="Proteomes" id="UP000535020">
    <property type="component" value="Unassembled WGS sequence"/>
</dbReference>
<keyword evidence="3" id="KW-1185">Reference proteome</keyword>
<dbReference type="PANTHER" id="PTHR36057:SF1">
    <property type="entry name" value="LIPOPROTEIN LIPID ATTACHMENT SITE-LIKE PROTEIN, PUTATIVE (DUF1223)-RELATED"/>
    <property type="match status" value="1"/>
</dbReference>
<proteinExistence type="predicted"/>
<dbReference type="InterPro" id="IPR010634">
    <property type="entry name" value="DUF1223"/>
</dbReference>
<keyword evidence="1" id="KW-0732">Signal</keyword>
<evidence type="ECO:0000313" key="3">
    <source>
        <dbReference type="Proteomes" id="UP000535020"/>
    </source>
</evidence>
<dbReference type="Pfam" id="PF06764">
    <property type="entry name" value="DUF1223"/>
    <property type="match status" value="1"/>
</dbReference>
<dbReference type="EMBL" id="JACBJI010000001">
    <property type="protein sequence ID" value="NYA69563.1"/>
    <property type="molecule type" value="Genomic_DNA"/>
</dbReference>
<reference evidence="2 3" key="1">
    <citation type="submission" date="2020-07" db="EMBL/GenBank/DDBJ databases">
        <authorList>
            <person name="Sun Q."/>
        </authorList>
    </citation>
    <scope>NUCLEOTIDE SEQUENCE [LARGE SCALE GENOMIC DNA]</scope>
    <source>
        <strain evidence="2 3">MAH-1</strain>
    </source>
</reference>
<dbReference type="SUPFAM" id="SSF52833">
    <property type="entry name" value="Thioredoxin-like"/>
    <property type="match status" value="1"/>
</dbReference>
<name>A0A7Y8XZ69_9FLAO</name>
<dbReference type="AlphaFoldDB" id="A0A7Y8XZ69"/>